<dbReference type="CDD" id="cd00075">
    <property type="entry name" value="HATPase"/>
    <property type="match status" value="1"/>
</dbReference>
<dbReference type="EC" id="2.7.13.3" evidence="3"/>
<dbReference type="InterPro" id="IPR003594">
    <property type="entry name" value="HATPase_dom"/>
</dbReference>
<keyword evidence="6 11" id="KW-0812">Transmembrane</keyword>
<dbReference type="PRINTS" id="PR00344">
    <property type="entry name" value="BCTRLSENSOR"/>
</dbReference>
<evidence type="ECO:0000256" key="4">
    <source>
        <dbReference type="ARBA" id="ARBA00022553"/>
    </source>
</evidence>
<organism evidence="14 15">
    <name type="scientific">Catenuloplanes niger</name>
    <dbReference type="NCBI Taxonomy" id="587534"/>
    <lineage>
        <taxon>Bacteria</taxon>
        <taxon>Bacillati</taxon>
        <taxon>Actinomycetota</taxon>
        <taxon>Actinomycetes</taxon>
        <taxon>Micromonosporales</taxon>
        <taxon>Micromonosporaceae</taxon>
        <taxon>Catenuloplanes</taxon>
    </lineage>
</organism>
<dbReference type="InterPro" id="IPR050428">
    <property type="entry name" value="TCS_sensor_his_kinase"/>
</dbReference>
<dbReference type="SUPFAM" id="SSF47384">
    <property type="entry name" value="Homodimeric domain of signal transducing histidine kinase"/>
    <property type="match status" value="1"/>
</dbReference>
<evidence type="ECO:0000256" key="10">
    <source>
        <dbReference type="ARBA" id="ARBA00023136"/>
    </source>
</evidence>
<dbReference type="GO" id="GO:0005886">
    <property type="term" value="C:plasma membrane"/>
    <property type="evidence" value="ECO:0007669"/>
    <property type="project" value="UniProtKB-SubCell"/>
</dbReference>
<comment type="catalytic activity">
    <reaction evidence="1">
        <text>ATP + protein L-histidine = ADP + protein N-phospho-L-histidine.</text>
        <dbReference type="EC" id="2.7.13.3"/>
    </reaction>
</comment>
<dbReference type="PROSITE" id="PS50109">
    <property type="entry name" value="HIS_KIN"/>
    <property type="match status" value="1"/>
</dbReference>
<reference evidence="14 15" key="1">
    <citation type="submission" date="2023-07" db="EMBL/GenBank/DDBJ databases">
        <title>Sequencing the genomes of 1000 actinobacteria strains.</title>
        <authorList>
            <person name="Klenk H.-P."/>
        </authorList>
    </citation>
    <scope>NUCLEOTIDE SEQUENCE [LARGE SCALE GENOMIC DNA]</scope>
    <source>
        <strain evidence="14 15">DSM 44711</strain>
    </source>
</reference>
<evidence type="ECO:0000313" key="15">
    <source>
        <dbReference type="Proteomes" id="UP001183629"/>
    </source>
</evidence>
<dbReference type="GO" id="GO:0000155">
    <property type="term" value="F:phosphorelay sensor kinase activity"/>
    <property type="evidence" value="ECO:0007669"/>
    <property type="project" value="InterPro"/>
</dbReference>
<dbReference type="PROSITE" id="PS50885">
    <property type="entry name" value="HAMP"/>
    <property type="match status" value="1"/>
</dbReference>
<dbReference type="Gene3D" id="6.10.340.10">
    <property type="match status" value="1"/>
</dbReference>
<evidence type="ECO:0000256" key="8">
    <source>
        <dbReference type="ARBA" id="ARBA00022989"/>
    </source>
</evidence>
<evidence type="ECO:0000256" key="3">
    <source>
        <dbReference type="ARBA" id="ARBA00012438"/>
    </source>
</evidence>
<keyword evidence="8 11" id="KW-1133">Transmembrane helix</keyword>
<dbReference type="PROSITE" id="PS51257">
    <property type="entry name" value="PROKAR_LIPOPROTEIN"/>
    <property type="match status" value="1"/>
</dbReference>
<keyword evidence="15" id="KW-1185">Reference proteome</keyword>
<accession>A0AAE4A0W2</accession>
<comment type="caution">
    <text evidence="14">The sequence shown here is derived from an EMBL/GenBank/DDBJ whole genome shotgun (WGS) entry which is preliminary data.</text>
</comment>
<dbReference type="SUPFAM" id="SSF55874">
    <property type="entry name" value="ATPase domain of HSP90 chaperone/DNA topoisomerase II/histidine kinase"/>
    <property type="match status" value="1"/>
</dbReference>
<dbReference type="EMBL" id="JAVDYC010000001">
    <property type="protein sequence ID" value="MDR7327548.1"/>
    <property type="molecule type" value="Genomic_DNA"/>
</dbReference>
<dbReference type="InterPro" id="IPR003661">
    <property type="entry name" value="HisK_dim/P_dom"/>
</dbReference>
<evidence type="ECO:0000256" key="7">
    <source>
        <dbReference type="ARBA" id="ARBA00022777"/>
    </source>
</evidence>
<dbReference type="PANTHER" id="PTHR45436">
    <property type="entry name" value="SENSOR HISTIDINE KINASE YKOH"/>
    <property type="match status" value="1"/>
</dbReference>
<evidence type="ECO:0000313" key="14">
    <source>
        <dbReference type="EMBL" id="MDR7327548.1"/>
    </source>
</evidence>
<dbReference type="InterPro" id="IPR036890">
    <property type="entry name" value="HATPase_C_sf"/>
</dbReference>
<keyword evidence="7 14" id="KW-0418">Kinase</keyword>
<feature type="transmembrane region" description="Helical" evidence="11">
    <location>
        <begin position="156"/>
        <end position="179"/>
    </location>
</feature>
<dbReference type="Gene3D" id="1.10.287.130">
    <property type="match status" value="1"/>
</dbReference>
<dbReference type="PANTHER" id="PTHR45436:SF5">
    <property type="entry name" value="SENSOR HISTIDINE KINASE TRCS"/>
    <property type="match status" value="1"/>
</dbReference>
<evidence type="ECO:0000256" key="5">
    <source>
        <dbReference type="ARBA" id="ARBA00022679"/>
    </source>
</evidence>
<evidence type="ECO:0000256" key="9">
    <source>
        <dbReference type="ARBA" id="ARBA00023012"/>
    </source>
</evidence>
<dbReference type="RefSeq" id="WP_310424947.1">
    <property type="nucleotide sequence ID" value="NZ_JAVDYC010000001.1"/>
</dbReference>
<feature type="domain" description="HAMP" evidence="13">
    <location>
        <begin position="181"/>
        <end position="233"/>
    </location>
</feature>
<dbReference type="InterPro" id="IPR036097">
    <property type="entry name" value="HisK_dim/P_sf"/>
</dbReference>
<gene>
    <name evidence="14" type="ORF">J2S44_007798</name>
</gene>
<dbReference type="Proteomes" id="UP001183629">
    <property type="component" value="Unassembled WGS sequence"/>
</dbReference>
<dbReference type="InterPro" id="IPR004358">
    <property type="entry name" value="Sig_transdc_His_kin-like_C"/>
</dbReference>
<dbReference type="InterPro" id="IPR003660">
    <property type="entry name" value="HAMP_dom"/>
</dbReference>
<dbReference type="SUPFAM" id="SSF158472">
    <property type="entry name" value="HAMP domain-like"/>
    <property type="match status" value="1"/>
</dbReference>
<dbReference type="SMART" id="SM00304">
    <property type="entry name" value="HAMP"/>
    <property type="match status" value="1"/>
</dbReference>
<sequence>MRPMGLRARVTAAFALGALLLSACVTLVSYELTRHTLAAERENTAVRAAYFDAAVIDAGLTGRTPDVLGLLRSLDTGADRNVLLQWGDRWYSRTADLPVGDAVPLSLQQMAQRGEAGAQRIHRDGQATLVVAVPLSETAVFYEMVSLRELERTLQVLALVLTAVAIMMGAGGAAVGWYVTRHALGPLDAVVDSARKLAEGDLNARIDPRTEPELAQLSASFNHMADELSRRIARDRRFAADVSHELRSPLQTLSAAASVIDRRRDGLDDRSAEAVVMITEEIRRFRVLVDDLLELARSDQPAQREATDVPRLAGKVLRRRDLAEDLVEVLPGTPAVWQVDARRVEQALGNLVDNAQRYGGGVTAVRVGPGFLEVDDAGPGVPADQRDTIFDRFVRGPAAGARGGTDGTGLGLSIVAEHAAAHDGHAAAHDRPGGGARFRIELGGCLP</sequence>
<feature type="domain" description="Histidine kinase" evidence="12">
    <location>
        <begin position="241"/>
        <end position="446"/>
    </location>
</feature>
<evidence type="ECO:0000259" key="13">
    <source>
        <dbReference type="PROSITE" id="PS50885"/>
    </source>
</evidence>
<evidence type="ECO:0000256" key="1">
    <source>
        <dbReference type="ARBA" id="ARBA00000085"/>
    </source>
</evidence>
<dbReference type="SMART" id="SM00387">
    <property type="entry name" value="HATPase_c"/>
    <property type="match status" value="1"/>
</dbReference>
<comment type="subcellular location">
    <subcellularLocation>
        <location evidence="2">Cell membrane</location>
    </subcellularLocation>
</comment>
<proteinExistence type="predicted"/>
<dbReference type="AlphaFoldDB" id="A0AAE4A0W2"/>
<dbReference type="Pfam" id="PF02518">
    <property type="entry name" value="HATPase_c"/>
    <property type="match status" value="1"/>
</dbReference>
<name>A0AAE4A0W2_9ACTN</name>
<evidence type="ECO:0000259" key="12">
    <source>
        <dbReference type="PROSITE" id="PS50109"/>
    </source>
</evidence>
<keyword evidence="9" id="KW-0902">Two-component regulatory system</keyword>
<dbReference type="CDD" id="cd06225">
    <property type="entry name" value="HAMP"/>
    <property type="match status" value="1"/>
</dbReference>
<keyword evidence="4" id="KW-0597">Phosphoprotein</keyword>
<evidence type="ECO:0000256" key="6">
    <source>
        <dbReference type="ARBA" id="ARBA00022692"/>
    </source>
</evidence>
<dbReference type="CDD" id="cd00082">
    <property type="entry name" value="HisKA"/>
    <property type="match status" value="1"/>
</dbReference>
<keyword evidence="5" id="KW-0808">Transferase</keyword>
<evidence type="ECO:0000256" key="11">
    <source>
        <dbReference type="SAM" id="Phobius"/>
    </source>
</evidence>
<dbReference type="SMART" id="SM00388">
    <property type="entry name" value="HisKA"/>
    <property type="match status" value="1"/>
</dbReference>
<keyword evidence="10 11" id="KW-0472">Membrane</keyword>
<dbReference type="InterPro" id="IPR005467">
    <property type="entry name" value="His_kinase_dom"/>
</dbReference>
<dbReference type="Pfam" id="PF00672">
    <property type="entry name" value="HAMP"/>
    <property type="match status" value="1"/>
</dbReference>
<dbReference type="Gene3D" id="3.30.565.10">
    <property type="entry name" value="Histidine kinase-like ATPase, C-terminal domain"/>
    <property type="match status" value="1"/>
</dbReference>
<protein>
    <recommendedName>
        <fullName evidence="3">histidine kinase</fullName>
        <ecNumber evidence="3">2.7.13.3</ecNumber>
    </recommendedName>
</protein>
<dbReference type="Pfam" id="PF00512">
    <property type="entry name" value="HisKA"/>
    <property type="match status" value="1"/>
</dbReference>
<evidence type="ECO:0000256" key="2">
    <source>
        <dbReference type="ARBA" id="ARBA00004236"/>
    </source>
</evidence>